<dbReference type="EMBL" id="CP067393">
    <property type="protein sequence ID" value="QQP84861.1"/>
    <property type="molecule type" value="Genomic_DNA"/>
</dbReference>
<accession>A0A974RW50</accession>
<dbReference type="GO" id="GO:0016154">
    <property type="term" value="F:pyrimidine-nucleoside phosphorylase activity"/>
    <property type="evidence" value="ECO:0007669"/>
    <property type="project" value="UniProtKB-UniRule"/>
</dbReference>
<dbReference type="InterPro" id="IPR011051">
    <property type="entry name" value="RmlC_Cupin_sf"/>
</dbReference>
<dbReference type="SUPFAM" id="SSF51182">
    <property type="entry name" value="RmlC-like cupins"/>
    <property type="match status" value="1"/>
</dbReference>
<dbReference type="Proteomes" id="UP000595278">
    <property type="component" value="Chromosome"/>
</dbReference>
<dbReference type="PANTHER" id="PTHR36540">
    <property type="entry name" value="PYRIMIDINE/PURINE NUCLEOSIDE PHOSPHORYLASE"/>
    <property type="match status" value="1"/>
</dbReference>
<sequence>MIEINQYFDGAVKSMGFNTEAFPVSVGVMEKGEYEFATGKAEVMRVICGLLTIKLAGQQEWQSYATGTFFHVPANSKFQVKARMTTAYLCEYHE</sequence>
<comment type="catalytic activity">
    <reaction evidence="3">
        <text>xanthosine + phosphate = alpha-D-ribose 1-phosphate + xanthine</text>
        <dbReference type="Rhea" id="RHEA:27638"/>
        <dbReference type="ChEBI" id="CHEBI:17712"/>
        <dbReference type="ChEBI" id="CHEBI:18107"/>
        <dbReference type="ChEBI" id="CHEBI:43474"/>
        <dbReference type="ChEBI" id="CHEBI:57720"/>
        <dbReference type="EC" id="2.4.2.1"/>
    </reaction>
</comment>
<gene>
    <name evidence="3" type="primary">ppnP</name>
    <name evidence="4" type="ORF">JHT90_10675</name>
</gene>
<dbReference type="InterPro" id="IPR009664">
    <property type="entry name" value="Ppnp"/>
</dbReference>
<comment type="similarity">
    <text evidence="3">Belongs to the nucleoside phosphorylase PpnP family.</text>
</comment>
<proteinExistence type="inferred from homology"/>
<comment type="catalytic activity">
    <reaction evidence="3">
        <text>guanosine + phosphate = alpha-D-ribose 1-phosphate + guanine</text>
        <dbReference type="Rhea" id="RHEA:13233"/>
        <dbReference type="ChEBI" id="CHEBI:16235"/>
        <dbReference type="ChEBI" id="CHEBI:16750"/>
        <dbReference type="ChEBI" id="CHEBI:43474"/>
        <dbReference type="ChEBI" id="CHEBI:57720"/>
        <dbReference type="EC" id="2.4.2.1"/>
    </reaction>
</comment>
<dbReference type="AlphaFoldDB" id="A0A974RW50"/>
<comment type="catalytic activity">
    <reaction evidence="3">
        <text>adenosine + phosphate = alpha-D-ribose 1-phosphate + adenine</text>
        <dbReference type="Rhea" id="RHEA:27642"/>
        <dbReference type="ChEBI" id="CHEBI:16335"/>
        <dbReference type="ChEBI" id="CHEBI:16708"/>
        <dbReference type="ChEBI" id="CHEBI:43474"/>
        <dbReference type="ChEBI" id="CHEBI:57720"/>
        <dbReference type="EC" id="2.4.2.1"/>
    </reaction>
</comment>
<comment type="catalytic activity">
    <reaction evidence="3">
        <text>thymidine + phosphate = 2-deoxy-alpha-D-ribose 1-phosphate + thymine</text>
        <dbReference type="Rhea" id="RHEA:16037"/>
        <dbReference type="ChEBI" id="CHEBI:17748"/>
        <dbReference type="ChEBI" id="CHEBI:17821"/>
        <dbReference type="ChEBI" id="CHEBI:43474"/>
        <dbReference type="ChEBI" id="CHEBI:57259"/>
        <dbReference type="EC" id="2.4.2.2"/>
    </reaction>
</comment>
<dbReference type="HAMAP" id="MF_01537">
    <property type="entry name" value="Nucleos_phosphorylase_PpnP"/>
    <property type="match status" value="1"/>
</dbReference>
<comment type="catalytic activity">
    <reaction evidence="3">
        <text>inosine + phosphate = alpha-D-ribose 1-phosphate + hypoxanthine</text>
        <dbReference type="Rhea" id="RHEA:27646"/>
        <dbReference type="ChEBI" id="CHEBI:17368"/>
        <dbReference type="ChEBI" id="CHEBI:17596"/>
        <dbReference type="ChEBI" id="CHEBI:43474"/>
        <dbReference type="ChEBI" id="CHEBI:57720"/>
        <dbReference type="EC" id="2.4.2.1"/>
    </reaction>
</comment>
<comment type="catalytic activity">
    <reaction evidence="3">
        <text>uridine + phosphate = alpha-D-ribose 1-phosphate + uracil</text>
        <dbReference type="Rhea" id="RHEA:24388"/>
        <dbReference type="ChEBI" id="CHEBI:16704"/>
        <dbReference type="ChEBI" id="CHEBI:17568"/>
        <dbReference type="ChEBI" id="CHEBI:43474"/>
        <dbReference type="ChEBI" id="CHEBI:57720"/>
        <dbReference type="EC" id="2.4.2.2"/>
    </reaction>
</comment>
<comment type="catalytic activity">
    <reaction evidence="3">
        <text>cytidine + phosphate = cytosine + alpha-D-ribose 1-phosphate</text>
        <dbReference type="Rhea" id="RHEA:52540"/>
        <dbReference type="ChEBI" id="CHEBI:16040"/>
        <dbReference type="ChEBI" id="CHEBI:17562"/>
        <dbReference type="ChEBI" id="CHEBI:43474"/>
        <dbReference type="ChEBI" id="CHEBI:57720"/>
        <dbReference type="EC" id="2.4.2.2"/>
    </reaction>
</comment>
<protein>
    <recommendedName>
        <fullName evidence="3">Pyrimidine/purine nucleoside phosphorylase</fullName>
        <ecNumber evidence="3">2.4.2.1</ecNumber>
        <ecNumber evidence="3">2.4.2.2</ecNumber>
    </recommendedName>
    <alternativeName>
        <fullName evidence="3">Adenosine phosphorylase</fullName>
    </alternativeName>
    <alternativeName>
        <fullName evidence="3">Cytidine phosphorylase</fullName>
    </alternativeName>
    <alternativeName>
        <fullName evidence="3">Guanosine phosphorylase</fullName>
    </alternativeName>
    <alternativeName>
        <fullName evidence="3">Inosine phosphorylase</fullName>
    </alternativeName>
    <alternativeName>
        <fullName evidence="3">Thymidine phosphorylase</fullName>
    </alternativeName>
    <alternativeName>
        <fullName evidence="3">Uridine phosphorylase</fullName>
    </alternativeName>
    <alternativeName>
        <fullName evidence="3">Xanthosine phosphorylase</fullName>
    </alternativeName>
</protein>
<keyword evidence="5" id="KW-1185">Reference proteome</keyword>
<evidence type="ECO:0000256" key="3">
    <source>
        <dbReference type="HAMAP-Rule" id="MF_01537"/>
    </source>
</evidence>
<dbReference type="FunFam" id="2.60.120.10:FF:000016">
    <property type="entry name" value="Pyrimidine/purine nucleoside phosphorylase"/>
    <property type="match status" value="1"/>
</dbReference>
<dbReference type="PANTHER" id="PTHR36540:SF1">
    <property type="entry name" value="PYRIMIDINE_PURINE NUCLEOSIDE PHOSPHORYLASE"/>
    <property type="match status" value="1"/>
</dbReference>
<evidence type="ECO:0000256" key="1">
    <source>
        <dbReference type="ARBA" id="ARBA00022676"/>
    </source>
</evidence>
<dbReference type="RefSeq" id="WP_201090771.1">
    <property type="nucleotide sequence ID" value="NZ_CP067393.1"/>
</dbReference>
<comment type="function">
    <text evidence="3">Catalyzes the phosphorolysis of diverse nucleosides, yielding D-ribose 1-phosphate and the respective free bases. Can use uridine, adenosine, guanosine, cytidine, thymidine, inosine and xanthosine as substrates. Also catalyzes the reverse reactions.</text>
</comment>
<organism evidence="4 5">
    <name type="scientific">Entomomonas asaccharolytica</name>
    <dbReference type="NCBI Taxonomy" id="2785331"/>
    <lineage>
        <taxon>Bacteria</taxon>
        <taxon>Pseudomonadati</taxon>
        <taxon>Pseudomonadota</taxon>
        <taxon>Gammaproteobacteria</taxon>
        <taxon>Pseudomonadales</taxon>
        <taxon>Pseudomonadaceae</taxon>
        <taxon>Entomomonas</taxon>
    </lineage>
</organism>
<reference evidence="4 5" key="1">
    <citation type="submission" date="2021-01" db="EMBL/GenBank/DDBJ databases">
        <title>Entomomonas sp. F2A isolated from a house cricket (Acheta domesticus).</title>
        <authorList>
            <person name="Spergser J."/>
            <person name="Busse H.-J."/>
        </authorList>
    </citation>
    <scope>NUCLEOTIDE SEQUENCE [LARGE SCALE GENOMIC DNA]</scope>
    <source>
        <strain evidence="4 5">F2A</strain>
    </source>
</reference>
<evidence type="ECO:0000313" key="5">
    <source>
        <dbReference type="Proteomes" id="UP000595278"/>
    </source>
</evidence>
<dbReference type="EC" id="2.4.2.2" evidence="3"/>
<dbReference type="InterPro" id="IPR014710">
    <property type="entry name" value="RmlC-like_jellyroll"/>
</dbReference>
<keyword evidence="1 3" id="KW-0328">Glycosyltransferase</keyword>
<evidence type="ECO:0000256" key="2">
    <source>
        <dbReference type="ARBA" id="ARBA00022679"/>
    </source>
</evidence>
<keyword evidence="2 3" id="KW-0808">Transferase</keyword>
<comment type="catalytic activity">
    <reaction evidence="3">
        <text>a purine D-ribonucleoside + phosphate = a purine nucleobase + alpha-D-ribose 1-phosphate</text>
        <dbReference type="Rhea" id="RHEA:19805"/>
        <dbReference type="ChEBI" id="CHEBI:26386"/>
        <dbReference type="ChEBI" id="CHEBI:43474"/>
        <dbReference type="ChEBI" id="CHEBI:57720"/>
        <dbReference type="ChEBI" id="CHEBI:142355"/>
        <dbReference type="EC" id="2.4.2.1"/>
    </reaction>
</comment>
<dbReference type="GO" id="GO:0004731">
    <property type="term" value="F:purine-nucleoside phosphorylase activity"/>
    <property type="evidence" value="ECO:0007669"/>
    <property type="project" value="UniProtKB-UniRule"/>
</dbReference>
<dbReference type="KEGG" id="eaz:JHT90_10675"/>
<dbReference type="Pfam" id="PF06865">
    <property type="entry name" value="Ppnp"/>
    <property type="match status" value="1"/>
</dbReference>
<dbReference type="Gene3D" id="2.60.120.10">
    <property type="entry name" value="Jelly Rolls"/>
    <property type="match status" value="1"/>
</dbReference>
<name>A0A974RW50_9GAMM</name>
<dbReference type="GO" id="GO:0005829">
    <property type="term" value="C:cytosol"/>
    <property type="evidence" value="ECO:0007669"/>
    <property type="project" value="TreeGrafter"/>
</dbReference>
<evidence type="ECO:0000313" key="4">
    <source>
        <dbReference type="EMBL" id="QQP84861.1"/>
    </source>
</evidence>
<dbReference type="EC" id="2.4.2.1" evidence="3"/>